<reference evidence="1" key="1">
    <citation type="submission" date="2021-06" db="EMBL/GenBank/DDBJ databases">
        <authorList>
            <person name="Kallberg Y."/>
            <person name="Tangrot J."/>
            <person name="Rosling A."/>
        </authorList>
    </citation>
    <scope>NUCLEOTIDE SEQUENCE</scope>
    <source>
        <strain evidence="1">AU212A</strain>
    </source>
</reference>
<accession>A0ACA9MKS9</accession>
<dbReference type="EMBL" id="CAJVPM010013448">
    <property type="protein sequence ID" value="CAG8594955.1"/>
    <property type="molecule type" value="Genomic_DNA"/>
</dbReference>
<name>A0ACA9MKS9_9GLOM</name>
<evidence type="ECO:0000313" key="1">
    <source>
        <dbReference type="EMBL" id="CAG8594955.1"/>
    </source>
</evidence>
<sequence>MTTEKSQNFVILYASQTGNVEWIANNIHEESIKRGFTSECYILDDYDKVDFSKENVLIFVTSNTGDGDPPDNSFFKFLRKIKSKSFLSHVKFSIL</sequence>
<evidence type="ECO:0000313" key="2">
    <source>
        <dbReference type="Proteomes" id="UP000789860"/>
    </source>
</evidence>
<organism evidence="1 2">
    <name type="scientific">Scutellospora calospora</name>
    <dbReference type="NCBI Taxonomy" id="85575"/>
    <lineage>
        <taxon>Eukaryota</taxon>
        <taxon>Fungi</taxon>
        <taxon>Fungi incertae sedis</taxon>
        <taxon>Mucoromycota</taxon>
        <taxon>Glomeromycotina</taxon>
        <taxon>Glomeromycetes</taxon>
        <taxon>Diversisporales</taxon>
        <taxon>Gigasporaceae</taxon>
        <taxon>Scutellospora</taxon>
    </lineage>
</organism>
<comment type="caution">
    <text evidence="1">The sequence shown here is derived from an EMBL/GenBank/DDBJ whole genome shotgun (WGS) entry which is preliminary data.</text>
</comment>
<dbReference type="Proteomes" id="UP000789860">
    <property type="component" value="Unassembled WGS sequence"/>
</dbReference>
<gene>
    <name evidence="1" type="ORF">SCALOS_LOCUS6717</name>
</gene>
<keyword evidence="2" id="KW-1185">Reference proteome</keyword>
<feature type="non-terminal residue" evidence="1">
    <location>
        <position position="95"/>
    </location>
</feature>
<proteinExistence type="predicted"/>
<protein>
    <submittedName>
        <fullName evidence="1">7559_t:CDS:1</fullName>
    </submittedName>
</protein>